<dbReference type="Gene3D" id="1.10.287.500">
    <property type="entry name" value="Helix hairpin bin"/>
    <property type="match status" value="1"/>
</dbReference>
<proteinExistence type="predicted"/>
<sequence length="250" mass="27524">MMTERKLFTAEIQRLKAMSGKGDATPQLMGASNNEVLKALQEVRNEIKVLEHLIKGEEPPPVAAQVASMEEVVHQRQAEVSMLKTELRALAVCIEQTKQEIAALKPKDSDDDRLMTVTFELDAIVNATEGATNSILEGAEKIDALAREIESHGDAYVKRLADDISETVITLFEACNFQDITGQRISKVVRTLKFVEGKITNMIDIWGPDNIAEIVPKQAPEISDNDAKLLNGPALENQGISQDDIDKLFG</sequence>
<reference evidence="1 2" key="1">
    <citation type="submission" date="2016-04" db="EMBL/GenBank/DDBJ databases">
        <title>Draft genome sequence of freshwater magnetotactic bacteria Magnetospirillum marisnigri SP-1 and Magnetospirillum moscoviense BB-1.</title>
        <authorList>
            <person name="Koziaeva V."/>
            <person name="Dziuba M.V."/>
            <person name="Ivanov T.M."/>
            <person name="Kuznetsov B."/>
            <person name="Grouzdev D.S."/>
        </authorList>
    </citation>
    <scope>NUCLEOTIDE SEQUENCE [LARGE SCALE GENOMIC DNA]</scope>
    <source>
        <strain evidence="1 2">BB-1</strain>
    </source>
</reference>
<organism evidence="1 2">
    <name type="scientific">Magnetospirillum moscoviense</name>
    <dbReference type="NCBI Taxonomy" id="1437059"/>
    <lineage>
        <taxon>Bacteria</taxon>
        <taxon>Pseudomonadati</taxon>
        <taxon>Pseudomonadota</taxon>
        <taxon>Alphaproteobacteria</taxon>
        <taxon>Rhodospirillales</taxon>
        <taxon>Rhodospirillaceae</taxon>
        <taxon>Magnetospirillum</taxon>
    </lineage>
</organism>
<dbReference type="EMBL" id="LWQU01000196">
    <property type="protein sequence ID" value="OAN44472.1"/>
    <property type="molecule type" value="Genomic_DNA"/>
</dbReference>
<dbReference type="Proteomes" id="UP000078543">
    <property type="component" value="Unassembled WGS sequence"/>
</dbReference>
<name>A0A178M6V9_9PROT</name>
<dbReference type="GO" id="GO:0050920">
    <property type="term" value="P:regulation of chemotaxis"/>
    <property type="evidence" value="ECO:0007669"/>
    <property type="project" value="InterPro"/>
</dbReference>
<keyword evidence="2" id="KW-1185">Reference proteome</keyword>
<dbReference type="GO" id="GO:0009288">
    <property type="term" value="C:bacterial-type flagellum"/>
    <property type="evidence" value="ECO:0007669"/>
    <property type="project" value="InterPro"/>
</dbReference>
<gene>
    <name evidence="1" type="ORF">A6A05_04715</name>
</gene>
<evidence type="ECO:0000313" key="2">
    <source>
        <dbReference type="Proteomes" id="UP000078543"/>
    </source>
</evidence>
<dbReference type="InterPro" id="IPR007439">
    <property type="entry name" value="Chemotax_Pase_CheZ"/>
</dbReference>
<dbReference type="OrthoDB" id="7269965at2"/>
<protein>
    <submittedName>
        <fullName evidence="1">Uncharacterized protein</fullName>
    </submittedName>
</protein>
<dbReference type="STRING" id="1437059.A6A05_04715"/>
<dbReference type="RefSeq" id="WP_068504487.1">
    <property type="nucleotide sequence ID" value="NZ_LWQU01000196.1"/>
</dbReference>
<accession>A0A178M6V9</accession>
<evidence type="ECO:0000313" key="1">
    <source>
        <dbReference type="EMBL" id="OAN44472.1"/>
    </source>
</evidence>
<dbReference type="SUPFAM" id="SSF75708">
    <property type="entry name" value="Chemotaxis phosphatase CheZ"/>
    <property type="match status" value="1"/>
</dbReference>
<dbReference type="GO" id="GO:0003824">
    <property type="term" value="F:catalytic activity"/>
    <property type="evidence" value="ECO:0007669"/>
    <property type="project" value="InterPro"/>
</dbReference>
<comment type="caution">
    <text evidence="1">The sequence shown here is derived from an EMBL/GenBank/DDBJ whole genome shotgun (WGS) entry which is preliminary data.</text>
</comment>
<dbReference type="AlphaFoldDB" id="A0A178M6V9"/>
<dbReference type="Pfam" id="PF04344">
    <property type="entry name" value="CheZ"/>
    <property type="match status" value="1"/>
</dbReference>